<sequence length="293" mass="31330">MTTTTTATTMTCYSPNGTRCLALPAVAVRGRIESATTLASPRRPSPVDTTGAHATAAAELLAVPPPPGGDAMMSFPETPKASNKNRAVKAKKKRKRPATVVSPRSPPKTFCYVGRMSPRSRSRGLSVVPAALERPPLSPARSRRAKGGGGRSPPRSPPRGQQRQGNVLFDVPPWTDAQQSLAVPPGVAPASSFLTVPDLFPPSDERSEVESTGATPQLFPSFRGMEGGGVPMHRAHRDLLLHTLVPPPPPPTMIKCDDEILSDDDMEENMEDDDEEDLVGLQFVRFDEGEIGV</sequence>
<feature type="compositionally biased region" description="Low complexity" evidence="1">
    <location>
        <begin position="49"/>
        <end position="62"/>
    </location>
</feature>
<accession>A0A7S4NC14</accession>
<feature type="compositionally biased region" description="Basic residues" evidence="1">
    <location>
        <begin position="86"/>
        <end position="97"/>
    </location>
</feature>
<protein>
    <submittedName>
        <fullName evidence="2">Uncharacterized protein</fullName>
    </submittedName>
</protein>
<proteinExistence type="predicted"/>
<dbReference type="EMBL" id="HBKQ01051518">
    <property type="protein sequence ID" value="CAE2277179.1"/>
    <property type="molecule type" value="Transcribed_RNA"/>
</dbReference>
<evidence type="ECO:0000256" key="1">
    <source>
        <dbReference type="SAM" id="MobiDB-lite"/>
    </source>
</evidence>
<gene>
    <name evidence="2" type="ORF">OAUR00152_LOCUS35547</name>
</gene>
<feature type="region of interest" description="Disordered" evidence="1">
    <location>
        <begin position="36"/>
        <end position="166"/>
    </location>
</feature>
<evidence type="ECO:0000313" key="2">
    <source>
        <dbReference type="EMBL" id="CAE2277179.1"/>
    </source>
</evidence>
<organism evidence="2">
    <name type="scientific">Odontella aurita</name>
    <dbReference type="NCBI Taxonomy" id="265563"/>
    <lineage>
        <taxon>Eukaryota</taxon>
        <taxon>Sar</taxon>
        <taxon>Stramenopiles</taxon>
        <taxon>Ochrophyta</taxon>
        <taxon>Bacillariophyta</taxon>
        <taxon>Mediophyceae</taxon>
        <taxon>Biddulphiophycidae</taxon>
        <taxon>Eupodiscales</taxon>
        <taxon>Odontellaceae</taxon>
        <taxon>Odontella</taxon>
    </lineage>
</organism>
<dbReference type="AlphaFoldDB" id="A0A7S4NC14"/>
<reference evidence="2" key="1">
    <citation type="submission" date="2021-01" db="EMBL/GenBank/DDBJ databases">
        <authorList>
            <person name="Corre E."/>
            <person name="Pelletier E."/>
            <person name="Niang G."/>
            <person name="Scheremetjew M."/>
            <person name="Finn R."/>
            <person name="Kale V."/>
            <person name="Holt S."/>
            <person name="Cochrane G."/>
            <person name="Meng A."/>
            <person name="Brown T."/>
            <person name="Cohen L."/>
        </authorList>
    </citation>
    <scope>NUCLEOTIDE SEQUENCE</scope>
    <source>
        <strain evidence="2">Isolate 1302-5</strain>
    </source>
</reference>
<name>A0A7S4NC14_9STRA</name>